<evidence type="ECO:0000313" key="7">
    <source>
        <dbReference type="EMBL" id="PRZ12945.1"/>
    </source>
</evidence>
<dbReference type="Gene3D" id="1.10.10.10">
    <property type="entry name" value="Winged helix-like DNA-binding domain superfamily/Winged helix DNA-binding domain"/>
    <property type="match status" value="1"/>
</dbReference>
<keyword evidence="3" id="KW-0731">Sigma factor</keyword>
<accession>A0A2T0YDN9</accession>
<comment type="caution">
    <text evidence="7">The sequence shown here is derived from an EMBL/GenBank/DDBJ whole genome shotgun (WGS) entry which is preliminary data.</text>
</comment>
<dbReference type="InterPro" id="IPR013325">
    <property type="entry name" value="RNA_pol_sigma_r2"/>
</dbReference>
<evidence type="ECO:0000259" key="6">
    <source>
        <dbReference type="Pfam" id="PF08281"/>
    </source>
</evidence>
<keyword evidence="4" id="KW-0804">Transcription</keyword>
<dbReference type="PANTHER" id="PTHR43133:SF62">
    <property type="entry name" value="RNA POLYMERASE SIGMA FACTOR SIGZ"/>
    <property type="match status" value="1"/>
</dbReference>
<keyword evidence="2" id="KW-0805">Transcription regulation</keyword>
<reference evidence="7 8" key="1">
    <citation type="submission" date="2018-03" db="EMBL/GenBank/DDBJ databases">
        <title>Comparative analysis of microorganisms from saline springs in Andes Mountain Range, Colombia.</title>
        <authorList>
            <person name="Rubin E."/>
        </authorList>
    </citation>
    <scope>NUCLEOTIDE SEQUENCE [LARGE SCALE GENOMIC DNA]</scope>
    <source>
        <strain evidence="7 8">CG 35</strain>
    </source>
</reference>
<evidence type="ECO:0000256" key="2">
    <source>
        <dbReference type="ARBA" id="ARBA00023015"/>
    </source>
</evidence>
<dbReference type="InterPro" id="IPR013324">
    <property type="entry name" value="RNA_pol_sigma_r3/r4-like"/>
</dbReference>
<proteinExistence type="inferred from homology"/>
<evidence type="ECO:0000256" key="1">
    <source>
        <dbReference type="ARBA" id="ARBA00010641"/>
    </source>
</evidence>
<dbReference type="PANTHER" id="PTHR43133">
    <property type="entry name" value="RNA POLYMERASE ECF-TYPE SIGMA FACTO"/>
    <property type="match status" value="1"/>
</dbReference>
<dbReference type="InterPro" id="IPR013249">
    <property type="entry name" value="RNA_pol_sigma70_r4_t2"/>
</dbReference>
<gene>
    <name evidence="7" type="ORF">BCL67_11747</name>
</gene>
<sequence>MQVLSYRGVERMRDQADASFDISDAFEKNAEPLFAFALNALGDRSVAEDCVEETFVRAGHDRDGYTAQDGAGRTWLFSIMRNIVTDQLRARAGRVAPAQRETAEWESRSAIEDRLMEERLDLYEALSGLISEHREVIAAVQIEGITYQQLSERTGVGVGTLRTRMYNGLRCLQQALERKGPS</sequence>
<dbReference type="InterPro" id="IPR039425">
    <property type="entry name" value="RNA_pol_sigma-70-like"/>
</dbReference>
<evidence type="ECO:0000256" key="3">
    <source>
        <dbReference type="ARBA" id="ARBA00023082"/>
    </source>
</evidence>
<dbReference type="Proteomes" id="UP000238217">
    <property type="component" value="Unassembled WGS sequence"/>
</dbReference>
<dbReference type="NCBIfam" id="TIGR02937">
    <property type="entry name" value="sigma70-ECF"/>
    <property type="match status" value="1"/>
</dbReference>
<dbReference type="SUPFAM" id="SSF88946">
    <property type="entry name" value="Sigma2 domain of RNA polymerase sigma factors"/>
    <property type="match status" value="1"/>
</dbReference>
<dbReference type="AlphaFoldDB" id="A0A2T0YDN9"/>
<evidence type="ECO:0000256" key="4">
    <source>
        <dbReference type="ARBA" id="ARBA00023163"/>
    </source>
</evidence>
<feature type="domain" description="RNA polymerase sigma factor 70 region 4 type 2" evidence="6">
    <location>
        <begin position="120"/>
        <end position="172"/>
    </location>
</feature>
<dbReference type="InterPro" id="IPR036388">
    <property type="entry name" value="WH-like_DNA-bd_sf"/>
</dbReference>
<name>A0A2T0YDN9_9MICC</name>
<dbReference type="Pfam" id="PF04542">
    <property type="entry name" value="Sigma70_r2"/>
    <property type="match status" value="1"/>
</dbReference>
<protein>
    <submittedName>
        <fullName evidence="7">RNA polymerase sigma-70 factor (ECF subfamily)</fullName>
    </submittedName>
</protein>
<dbReference type="GO" id="GO:0003677">
    <property type="term" value="F:DNA binding"/>
    <property type="evidence" value="ECO:0007669"/>
    <property type="project" value="InterPro"/>
</dbReference>
<dbReference type="GO" id="GO:0016987">
    <property type="term" value="F:sigma factor activity"/>
    <property type="evidence" value="ECO:0007669"/>
    <property type="project" value="UniProtKB-KW"/>
</dbReference>
<evidence type="ECO:0000313" key="8">
    <source>
        <dbReference type="Proteomes" id="UP000238217"/>
    </source>
</evidence>
<feature type="domain" description="RNA polymerase sigma-70 region 2" evidence="5">
    <location>
        <begin position="26"/>
        <end position="92"/>
    </location>
</feature>
<dbReference type="Pfam" id="PF08281">
    <property type="entry name" value="Sigma70_r4_2"/>
    <property type="match status" value="1"/>
</dbReference>
<dbReference type="GO" id="GO:0006352">
    <property type="term" value="P:DNA-templated transcription initiation"/>
    <property type="evidence" value="ECO:0007669"/>
    <property type="project" value="InterPro"/>
</dbReference>
<dbReference type="InterPro" id="IPR007627">
    <property type="entry name" value="RNA_pol_sigma70_r2"/>
</dbReference>
<organism evidence="7 8">
    <name type="scientific">Nesterenkonia sandarakina</name>
    <dbReference type="NCBI Taxonomy" id="272918"/>
    <lineage>
        <taxon>Bacteria</taxon>
        <taxon>Bacillati</taxon>
        <taxon>Actinomycetota</taxon>
        <taxon>Actinomycetes</taxon>
        <taxon>Micrococcales</taxon>
        <taxon>Micrococcaceae</taxon>
        <taxon>Nesterenkonia</taxon>
    </lineage>
</organism>
<keyword evidence="8" id="KW-1185">Reference proteome</keyword>
<comment type="similarity">
    <text evidence="1">Belongs to the sigma-70 factor family. ECF subfamily.</text>
</comment>
<dbReference type="Gene3D" id="1.10.1740.10">
    <property type="match status" value="1"/>
</dbReference>
<evidence type="ECO:0000259" key="5">
    <source>
        <dbReference type="Pfam" id="PF04542"/>
    </source>
</evidence>
<dbReference type="EMBL" id="PVTY01000017">
    <property type="protein sequence ID" value="PRZ12945.1"/>
    <property type="molecule type" value="Genomic_DNA"/>
</dbReference>
<dbReference type="SUPFAM" id="SSF88659">
    <property type="entry name" value="Sigma3 and sigma4 domains of RNA polymerase sigma factors"/>
    <property type="match status" value="1"/>
</dbReference>
<dbReference type="InterPro" id="IPR014284">
    <property type="entry name" value="RNA_pol_sigma-70_dom"/>
</dbReference>